<evidence type="ECO:0000313" key="2">
    <source>
        <dbReference type="EMBL" id="BAN36376.1"/>
    </source>
</evidence>
<dbReference type="RefSeq" id="WP_009207665.1">
    <property type="nucleotide sequence ID" value="NC_022357.1"/>
</dbReference>
<dbReference type="Proteomes" id="UP000015559">
    <property type="component" value="Chromosome"/>
</dbReference>
<evidence type="ECO:0000256" key="1">
    <source>
        <dbReference type="SAM" id="Phobius"/>
    </source>
</evidence>
<keyword evidence="3" id="KW-1185">Reference proteome</keyword>
<dbReference type="HOGENOM" id="CLU_2083652_0_0_4"/>
<keyword evidence="1" id="KW-0472">Membrane</keyword>
<dbReference type="EMBL" id="AP013066">
    <property type="protein sequence ID" value="BAN36376.1"/>
    <property type="molecule type" value="Genomic_DNA"/>
</dbReference>
<dbReference type="STRING" id="1163617.SCD_n02574"/>
<organism evidence="2 3">
    <name type="scientific">Sulfuricella denitrificans (strain DSM 22764 / NBRC 105220 / skB26)</name>
    <dbReference type="NCBI Taxonomy" id="1163617"/>
    <lineage>
        <taxon>Bacteria</taxon>
        <taxon>Pseudomonadati</taxon>
        <taxon>Pseudomonadota</taxon>
        <taxon>Betaproteobacteria</taxon>
        <taxon>Nitrosomonadales</taxon>
        <taxon>Sulfuricellaceae</taxon>
        <taxon>Sulfuricella</taxon>
    </lineage>
</organism>
<gene>
    <name evidence="2" type="ORF">SCD_n02574</name>
</gene>
<name>S6AJ93_SULDS</name>
<dbReference type="AlphaFoldDB" id="S6AJ93"/>
<evidence type="ECO:0000313" key="3">
    <source>
        <dbReference type="Proteomes" id="UP000015559"/>
    </source>
</evidence>
<feature type="transmembrane region" description="Helical" evidence="1">
    <location>
        <begin position="12"/>
        <end position="31"/>
    </location>
</feature>
<keyword evidence="1" id="KW-0812">Transmembrane</keyword>
<dbReference type="KEGG" id="sdr:SCD_n02574"/>
<protein>
    <submittedName>
        <fullName evidence="2">Uncharacterized protein</fullName>
    </submittedName>
</protein>
<sequence length="117" mass="12959">MTILSKLSLNAKSGILVAVTALVVAYVRTFLQYDSYGWESIGAFLLSWFVHYLGVWLFIAISGAFVSRFAPVFLGKDLPREELSPNELLVYISLVVLVAAIVMFVLAHWPASGIYSE</sequence>
<accession>S6AJ93</accession>
<feature type="transmembrane region" description="Helical" evidence="1">
    <location>
        <begin position="43"/>
        <end position="67"/>
    </location>
</feature>
<proteinExistence type="predicted"/>
<feature type="transmembrane region" description="Helical" evidence="1">
    <location>
        <begin position="88"/>
        <end position="109"/>
    </location>
</feature>
<keyword evidence="1" id="KW-1133">Transmembrane helix</keyword>
<reference evidence="2 3" key="1">
    <citation type="journal article" date="2012" name="Appl. Environ. Microbiol.">
        <title>Draft genome sequence of a psychrotolerant sulfur-oxidizing bacterium, Sulfuricella denitrificans skB26, and proteomic insights into cold adaptation.</title>
        <authorList>
            <person name="Watanabe T."/>
            <person name="Kojima H."/>
            <person name="Fukui M."/>
        </authorList>
    </citation>
    <scope>NUCLEOTIDE SEQUENCE [LARGE SCALE GENOMIC DNA]</scope>
    <source>
        <strain evidence="3">skB26</strain>
    </source>
</reference>